<accession>A0A9W7WNI7</accession>
<reference evidence="10" key="1">
    <citation type="submission" date="2021-02" db="EMBL/GenBank/DDBJ databases">
        <title>Comparative genomics reveals that relaxation of natural selection precedes convergent phenotypic evolution of cavefish.</title>
        <authorList>
            <person name="Peng Z."/>
        </authorList>
    </citation>
    <scope>NUCLEOTIDE SEQUENCE</scope>
    <source>
        <tissue evidence="10">Muscle</tissue>
    </source>
</reference>
<evidence type="ECO:0000256" key="2">
    <source>
        <dbReference type="ARBA" id="ARBA00022729"/>
    </source>
</evidence>
<dbReference type="CDD" id="cd00190">
    <property type="entry name" value="Tryp_SPc"/>
    <property type="match status" value="1"/>
</dbReference>
<keyword evidence="3" id="KW-0378">Hydrolase</keyword>
<dbReference type="SUPFAM" id="SSF50494">
    <property type="entry name" value="Trypsin-like serine proteases"/>
    <property type="match status" value="1"/>
</dbReference>
<feature type="transmembrane region" description="Helical" evidence="7">
    <location>
        <begin position="294"/>
        <end position="313"/>
    </location>
</feature>
<keyword evidence="4" id="KW-0720">Serine protease</keyword>
<dbReference type="PANTHER" id="PTHR24253">
    <property type="entry name" value="TRANSMEMBRANE PROTEASE SERINE"/>
    <property type="match status" value="1"/>
</dbReference>
<evidence type="ECO:0000256" key="7">
    <source>
        <dbReference type="SAM" id="Phobius"/>
    </source>
</evidence>
<dbReference type="PANTHER" id="PTHR24253:SF144">
    <property type="entry name" value="CHYMOTRYPSIN-LIKE PROTEASE CTRL-1-RELATED"/>
    <property type="match status" value="1"/>
</dbReference>
<keyword evidence="1" id="KW-0645">Protease</keyword>
<evidence type="ECO:0000256" key="5">
    <source>
        <dbReference type="ARBA" id="ARBA00023157"/>
    </source>
</evidence>
<dbReference type="Pfam" id="PF00089">
    <property type="entry name" value="Trypsin"/>
    <property type="match status" value="1"/>
</dbReference>
<dbReference type="InterPro" id="IPR009003">
    <property type="entry name" value="Peptidase_S1_PA"/>
</dbReference>
<keyword evidence="6" id="KW-0325">Glycoprotein</keyword>
<dbReference type="PROSITE" id="PS50240">
    <property type="entry name" value="TRYPSIN_DOM"/>
    <property type="match status" value="1"/>
</dbReference>
<evidence type="ECO:0000313" key="11">
    <source>
        <dbReference type="Proteomes" id="UP001059041"/>
    </source>
</evidence>
<dbReference type="PROSITE" id="PS00135">
    <property type="entry name" value="TRYPSIN_SER"/>
    <property type="match status" value="1"/>
</dbReference>
<sequence>MRFNTAVCLCVAGAILINITGSLCQSDVCGKASLNTKLSGRGHATAGSWPWQVSLRKSSNTNHYCGGSLISKRWVLTSAHCLQGALIDYMVAYLGRQNQTGQNPNEINRKVSQVYIHPSYNSFTKDNNIALVQLSSTVNFTDYIRPVCLAGANSSIAAGTKSWVTGWGTLVDKSDELVQLQQVPAPIVNDSVCHASCYKVITDNMICAGELLRTEADACQGDSGGPLVSKKGSQWIQSGIVSFGEGCGEPLCPGVYTRVSKYHSWIRSYTTGHEPGFIDFISVSGFNRNTFNHFLLSLSLSISIIPLICPFIYY</sequence>
<evidence type="ECO:0000256" key="4">
    <source>
        <dbReference type="ARBA" id="ARBA00022825"/>
    </source>
</evidence>
<gene>
    <name evidence="10" type="ORF">IRJ41_006660</name>
</gene>
<comment type="caution">
    <text evidence="10">The sequence shown here is derived from an EMBL/GenBank/DDBJ whole genome shotgun (WGS) entry which is preliminary data.</text>
</comment>
<dbReference type="InterPro" id="IPR001254">
    <property type="entry name" value="Trypsin_dom"/>
</dbReference>
<dbReference type="InterPro" id="IPR001314">
    <property type="entry name" value="Peptidase_S1A"/>
</dbReference>
<keyword evidence="5" id="KW-1015">Disulfide bond</keyword>
<dbReference type="GO" id="GO:0006508">
    <property type="term" value="P:proteolysis"/>
    <property type="evidence" value="ECO:0007669"/>
    <property type="project" value="UniProtKB-KW"/>
</dbReference>
<keyword evidence="11" id="KW-1185">Reference proteome</keyword>
<name>A0A9W7WNI7_TRIRA</name>
<keyword evidence="7" id="KW-0812">Transmembrane</keyword>
<keyword evidence="7" id="KW-0472">Membrane</keyword>
<feature type="chain" id="PRO_5040833296" description="Peptidase S1 domain-containing protein" evidence="8">
    <location>
        <begin position="25"/>
        <end position="314"/>
    </location>
</feature>
<protein>
    <recommendedName>
        <fullName evidence="9">Peptidase S1 domain-containing protein</fullName>
    </recommendedName>
</protein>
<evidence type="ECO:0000313" key="10">
    <source>
        <dbReference type="EMBL" id="KAI7805396.1"/>
    </source>
</evidence>
<dbReference type="GO" id="GO:0004252">
    <property type="term" value="F:serine-type endopeptidase activity"/>
    <property type="evidence" value="ECO:0007669"/>
    <property type="project" value="InterPro"/>
</dbReference>
<dbReference type="FunFam" id="2.40.10.10:FF:000024">
    <property type="entry name" value="Serine protease 53"/>
    <property type="match status" value="1"/>
</dbReference>
<dbReference type="SMART" id="SM00020">
    <property type="entry name" value="Tryp_SPc"/>
    <property type="match status" value="1"/>
</dbReference>
<evidence type="ECO:0000256" key="1">
    <source>
        <dbReference type="ARBA" id="ARBA00022670"/>
    </source>
</evidence>
<organism evidence="10 11">
    <name type="scientific">Triplophysa rosa</name>
    <name type="common">Cave loach</name>
    <dbReference type="NCBI Taxonomy" id="992332"/>
    <lineage>
        <taxon>Eukaryota</taxon>
        <taxon>Metazoa</taxon>
        <taxon>Chordata</taxon>
        <taxon>Craniata</taxon>
        <taxon>Vertebrata</taxon>
        <taxon>Euteleostomi</taxon>
        <taxon>Actinopterygii</taxon>
        <taxon>Neopterygii</taxon>
        <taxon>Teleostei</taxon>
        <taxon>Ostariophysi</taxon>
        <taxon>Cypriniformes</taxon>
        <taxon>Nemacheilidae</taxon>
        <taxon>Triplophysa</taxon>
    </lineage>
</organism>
<keyword evidence="2 8" id="KW-0732">Signal</keyword>
<evidence type="ECO:0000256" key="6">
    <source>
        <dbReference type="ARBA" id="ARBA00023180"/>
    </source>
</evidence>
<feature type="domain" description="Peptidase S1" evidence="9">
    <location>
        <begin position="37"/>
        <end position="271"/>
    </location>
</feature>
<keyword evidence="7" id="KW-1133">Transmembrane helix</keyword>
<dbReference type="Proteomes" id="UP001059041">
    <property type="component" value="Linkage Group LG9"/>
</dbReference>
<dbReference type="InterPro" id="IPR043504">
    <property type="entry name" value="Peptidase_S1_PA_chymotrypsin"/>
</dbReference>
<dbReference type="EMBL" id="JAFHDT010000009">
    <property type="protein sequence ID" value="KAI7805396.1"/>
    <property type="molecule type" value="Genomic_DNA"/>
</dbReference>
<evidence type="ECO:0000256" key="8">
    <source>
        <dbReference type="SAM" id="SignalP"/>
    </source>
</evidence>
<feature type="signal peptide" evidence="8">
    <location>
        <begin position="1"/>
        <end position="24"/>
    </location>
</feature>
<evidence type="ECO:0000259" key="9">
    <source>
        <dbReference type="PROSITE" id="PS50240"/>
    </source>
</evidence>
<evidence type="ECO:0000256" key="3">
    <source>
        <dbReference type="ARBA" id="ARBA00022801"/>
    </source>
</evidence>
<proteinExistence type="predicted"/>
<dbReference type="AlphaFoldDB" id="A0A9W7WNI7"/>
<dbReference type="PRINTS" id="PR00722">
    <property type="entry name" value="CHYMOTRYPSIN"/>
</dbReference>
<dbReference type="InterPro" id="IPR033116">
    <property type="entry name" value="TRYPSIN_SER"/>
</dbReference>
<dbReference type="Gene3D" id="2.40.10.10">
    <property type="entry name" value="Trypsin-like serine proteases"/>
    <property type="match status" value="1"/>
</dbReference>